<dbReference type="PANTHER" id="PTHR33154:SF33">
    <property type="entry name" value="TRANSCRIPTIONAL REPRESSOR SDPR"/>
    <property type="match status" value="1"/>
</dbReference>
<evidence type="ECO:0000259" key="4">
    <source>
        <dbReference type="PROSITE" id="PS50987"/>
    </source>
</evidence>
<dbReference type="InterPro" id="IPR036388">
    <property type="entry name" value="WH-like_DNA-bd_sf"/>
</dbReference>
<dbReference type="InterPro" id="IPR001845">
    <property type="entry name" value="HTH_ArsR_DNA-bd_dom"/>
</dbReference>
<accession>A0ABV6LKH6</accession>
<evidence type="ECO:0000256" key="1">
    <source>
        <dbReference type="ARBA" id="ARBA00023015"/>
    </source>
</evidence>
<dbReference type="Pfam" id="PF01022">
    <property type="entry name" value="HTH_5"/>
    <property type="match status" value="1"/>
</dbReference>
<proteinExistence type="predicted"/>
<dbReference type="SUPFAM" id="SSF46785">
    <property type="entry name" value="Winged helix' DNA-binding domain"/>
    <property type="match status" value="1"/>
</dbReference>
<dbReference type="CDD" id="cd00090">
    <property type="entry name" value="HTH_ARSR"/>
    <property type="match status" value="1"/>
</dbReference>
<dbReference type="PRINTS" id="PR00778">
    <property type="entry name" value="HTHARSR"/>
</dbReference>
<protein>
    <submittedName>
        <fullName evidence="5">ArsR/SmtB family transcription factor</fullName>
    </submittedName>
</protein>
<dbReference type="EMBL" id="JBHLTP010000003">
    <property type="protein sequence ID" value="MFC0522905.1"/>
    <property type="molecule type" value="Genomic_DNA"/>
</dbReference>
<dbReference type="Proteomes" id="UP001589836">
    <property type="component" value="Unassembled WGS sequence"/>
</dbReference>
<dbReference type="RefSeq" id="WP_377345428.1">
    <property type="nucleotide sequence ID" value="NZ_JBHLTP010000003.1"/>
</dbReference>
<keyword evidence="1" id="KW-0805">Transcription regulation</keyword>
<evidence type="ECO:0000313" key="6">
    <source>
        <dbReference type="Proteomes" id="UP001589836"/>
    </source>
</evidence>
<name>A0ABV6LKH6_9BACI</name>
<dbReference type="InterPro" id="IPR051081">
    <property type="entry name" value="HTH_MetalResp_TranReg"/>
</dbReference>
<reference evidence="5 6" key="1">
    <citation type="submission" date="2024-09" db="EMBL/GenBank/DDBJ databases">
        <authorList>
            <person name="Sun Q."/>
            <person name="Mori K."/>
        </authorList>
    </citation>
    <scope>NUCLEOTIDE SEQUENCE [LARGE SCALE GENOMIC DNA]</scope>
    <source>
        <strain evidence="5 6">NCAIM B.02529</strain>
    </source>
</reference>
<feature type="domain" description="HTH arsR-type" evidence="4">
    <location>
        <begin position="4"/>
        <end position="99"/>
    </location>
</feature>
<dbReference type="Gene3D" id="1.10.10.10">
    <property type="entry name" value="Winged helix-like DNA-binding domain superfamily/Winged helix DNA-binding domain"/>
    <property type="match status" value="1"/>
</dbReference>
<evidence type="ECO:0000256" key="2">
    <source>
        <dbReference type="ARBA" id="ARBA00023125"/>
    </source>
</evidence>
<dbReference type="NCBIfam" id="NF033788">
    <property type="entry name" value="HTH_metalloreg"/>
    <property type="match status" value="1"/>
</dbReference>
<evidence type="ECO:0000256" key="3">
    <source>
        <dbReference type="ARBA" id="ARBA00023163"/>
    </source>
</evidence>
<dbReference type="InterPro" id="IPR011991">
    <property type="entry name" value="ArsR-like_HTH"/>
</dbReference>
<comment type="caution">
    <text evidence="5">The sequence shown here is derived from an EMBL/GenBank/DDBJ whole genome shotgun (WGS) entry which is preliminary data.</text>
</comment>
<dbReference type="PROSITE" id="PS50987">
    <property type="entry name" value="HTH_ARSR_2"/>
    <property type="match status" value="1"/>
</dbReference>
<dbReference type="PANTHER" id="PTHR33154">
    <property type="entry name" value="TRANSCRIPTIONAL REGULATOR, ARSR FAMILY"/>
    <property type="match status" value="1"/>
</dbReference>
<organism evidence="5 6">
    <name type="scientific">Pontibacillus salicampi</name>
    <dbReference type="NCBI Taxonomy" id="1449801"/>
    <lineage>
        <taxon>Bacteria</taxon>
        <taxon>Bacillati</taxon>
        <taxon>Bacillota</taxon>
        <taxon>Bacilli</taxon>
        <taxon>Bacillales</taxon>
        <taxon>Bacillaceae</taxon>
        <taxon>Pontibacillus</taxon>
    </lineage>
</organism>
<keyword evidence="3" id="KW-0804">Transcription</keyword>
<keyword evidence="2" id="KW-0238">DNA-binding</keyword>
<dbReference type="SMART" id="SM00418">
    <property type="entry name" value="HTH_ARSR"/>
    <property type="match status" value="1"/>
</dbReference>
<keyword evidence="6" id="KW-1185">Reference proteome</keyword>
<evidence type="ECO:0000313" key="5">
    <source>
        <dbReference type="EMBL" id="MFC0522905.1"/>
    </source>
</evidence>
<dbReference type="InterPro" id="IPR036390">
    <property type="entry name" value="WH_DNA-bd_sf"/>
</dbReference>
<sequence length="99" mass="11414">MSELIEELFRANTLTFHALGDTARQDIILLLDKHDRLNVTEITEHSPLSRPAISHHLKILRDAGIVGIHKEGTKRYYYLTIEDSVQLLKELVLEVEKHC</sequence>
<gene>
    <name evidence="5" type="ORF">ACFFGV_04780</name>
</gene>